<dbReference type="Proteomes" id="UP000013167">
    <property type="component" value="Unassembled WGS sequence"/>
</dbReference>
<protein>
    <submittedName>
        <fullName evidence="2">Uncharacterized protein</fullName>
    </submittedName>
</protein>
<evidence type="ECO:0000256" key="1">
    <source>
        <dbReference type="SAM" id="MobiDB-lite"/>
    </source>
</evidence>
<dbReference type="STRING" id="1193181.BN10_440002"/>
<reference evidence="2 3" key="1">
    <citation type="journal article" date="2013" name="ISME J.">
        <title>A metabolic model for members of the genus Tetrasphaera involved in enhanced biological phosphorus removal.</title>
        <authorList>
            <person name="Kristiansen R."/>
            <person name="Nguyen H.T.T."/>
            <person name="Saunders A.M."/>
            <person name="Nielsen J.L."/>
            <person name="Wimmer R."/>
            <person name="Le V.Q."/>
            <person name="McIlroy S.J."/>
            <person name="Petrovski S."/>
            <person name="Seviour R.J."/>
            <person name="Calteau A."/>
            <person name="Nielsen K.L."/>
            <person name="Nielsen P.H."/>
        </authorList>
    </citation>
    <scope>NUCLEOTIDE SEQUENCE [LARGE SCALE GENOMIC DNA]</scope>
    <source>
        <strain evidence="2 3">Lp2</strain>
    </source>
</reference>
<name>N0E4F5_9MICO</name>
<gene>
    <name evidence="2" type="ORF">BN10_440002</name>
</gene>
<proteinExistence type="predicted"/>
<dbReference type="EMBL" id="CAIZ01000113">
    <property type="protein sequence ID" value="CCH69884.1"/>
    <property type="molecule type" value="Genomic_DNA"/>
</dbReference>
<feature type="region of interest" description="Disordered" evidence="1">
    <location>
        <begin position="1"/>
        <end position="79"/>
    </location>
</feature>
<feature type="compositionally biased region" description="Low complexity" evidence="1">
    <location>
        <begin position="53"/>
        <end position="68"/>
    </location>
</feature>
<evidence type="ECO:0000313" key="2">
    <source>
        <dbReference type="EMBL" id="CCH69884.1"/>
    </source>
</evidence>
<sequence>METSAAFGNNAGKCERAAYPWRGMPPGGEQGQLDPNGGQGQMDPNGGTGQADPNGSSSSNGSTTPSTPKQGNTLPVPAT</sequence>
<dbReference type="RefSeq" id="WP_010849760.1">
    <property type="nucleotide sequence ID" value="NZ_HF570956.1"/>
</dbReference>
<comment type="caution">
    <text evidence="2">The sequence shown here is derived from an EMBL/GenBank/DDBJ whole genome shotgun (WGS) entry which is preliminary data.</text>
</comment>
<keyword evidence="3" id="KW-1185">Reference proteome</keyword>
<organism evidence="2 3">
    <name type="scientific">Phycicoccus elongatus Lp2</name>
    <dbReference type="NCBI Taxonomy" id="1193181"/>
    <lineage>
        <taxon>Bacteria</taxon>
        <taxon>Bacillati</taxon>
        <taxon>Actinomycetota</taxon>
        <taxon>Actinomycetes</taxon>
        <taxon>Micrococcales</taxon>
        <taxon>Intrasporangiaceae</taxon>
        <taxon>Phycicoccus</taxon>
    </lineage>
</organism>
<dbReference type="HOGENOM" id="CLU_2604853_0_0_11"/>
<accession>N0E4F5</accession>
<evidence type="ECO:0000313" key="3">
    <source>
        <dbReference type="Proteomes" id="UP000013167"/>
    </source>
</evidence>
<dbReference type="AlphaFoldDB" id="N0E4F5"/>